<dbReference type="InterPro" id="IPR014729">
    <property type="entry name" value="Rossmann-like_a/b/a_fold"/>
</dbReference>
<keyword evidence="4" id="KW-1185">Reference proteome</keyword>
<evidence type="ECO:0000256" key="1">
    <source>
        <dbReference type="ARBA" id="ARBA00008791"/>
    </source>
</evidence>
<comment type="caution">
    <text evidence="3">The sequence shown here is derived from an EMBL/GenBank/DDBJ whole genome shotgun (WGS) entry which is preliminary data.</text>
</comment>
<proteinExistence type="inferred from homology"/>
<dbReference type="EMBL" id="BAAABL010000083">
    <property type="protein sequence ID" value="GAA0310672.1"/>
    <property type="molecule type" value="Genomic_DNA"/>
</dbReference>
<evidence type="ECO:0000259" key="2">
    <source>
        <dbReference type="Pfam" id="PF00582"/>
    </source>
</evidence>
<reference evidence="3 4" key="1">
    <citation type="journal article" date="2019" name="Int. J. Syst. Evol. Microbiol.">
        <title>The Global Catalogue of Microorganisms (GCM) 10K type strain sequencing project: providing services to taxonomists for standard genome sequencing and annotation.</title>
        <authorList>
            <consortium name="The Broad Institute Genomics Platform"/>
            <consortium name="The Broad Institute Genome Sequencing Center for Infectious Disease"/>
            <person name="Wu L."/>
            <person name="Ma J."/>
        </authorList>
    </citation>
    <scope>NUCLEOTIDE SEQUENCE [LARGE SCALE GENOMIC DNA]</scope>
    <source>
        <strain evidence="3 4">JCM 16330</strain>
    </source>
</reference>
<feature type="domain" description="UspA" evidence="2">
    <location>
        <begin position="1"/>
        <end position="139"/>
    </location>
</feature>
<dbReference type="Gene3D" id="3.40.50.620">
    <property type="entry name" value="HUPs"/>
    <property type="match status" value="1"/>
</dbReference>
<dbReference type="RefSeq" id="WP_211313177.1">
    <property type="nucleotide sequence ID" value="NZ_BAAABL010000083.1"/>
</dbReference>
<dbReference type="InterPro" id="IPR006015">
    <property type="entry name" value="Universal_stress_UspA"/>
</dbReference>
<dbReference type="SUPFAM" id="SSF52402">
    <property type="entry name" value="Adenine nucleotide alpha hydrolases-like"/>
    <property type="match status" value="1"/>
</dbReference>
<dbReference type="Pfam" id="PF00582">
    <property type="entry name" value="Usp"/>
    <property type="match status" value="1"/>
</dbReference>
<dbReference type="PRINTS" id="PR01438">
    <property type="entry name" value="UNVRSLSTRESS"/>
</dbReference>
<organism evidence="3 4">
    <name type="scientific">Halarchaeum salinum</name>
    <dbReference type="NCBI Taxonomy" id="489912"/>
    <lineage>
        <taxon>Archaea</taxon>
        <taxon>Methanobacteriati</taxon>
        <taxon>Methanobacteriota</taxon>
        <taxon>Stenosarchaea group</taxon>
        <taxon>Halobacteria</taxon>
        <taxon>Halobacteriales</taxon>
        <taxon>Halobacteriaceae</taxon>
    </lineage>
</organism>
<dbReference type="CDD" id="cd00293">
    <property type="entry name" value="USP-like"/>
    <property type="match status" value="1"/>
</dbReference>
<sequence length="142" mass="14701">MYDTVLVPTDGSDAAADGVAHALDLAAEHDATVHVLSVVTTGEGATAVGNPGAFAAAVQTTSERTTETVAEEARERGLDVERTVETGTPSRIIVDYARTHDIDVVVMGTHGRTGLAHVLTGSVTERVIRSSDAPVLAVRARA</sequence>
<accession>A0AAV3SB62</accession>
<dbReference type="InterPro" id="IPR006016">
    <property type="entry name" value="UspA"/>
</dbReference>
<dbReference type="AlphaFoldDB" id="A0AAV3SB62"/>
<comment type="similarity">
    <text evidence="1">Belongs to the universal stress protein A family.</text>
</comment>
<evidence type="ECO:0000313" key="3">
    <source>
        <dbReference type="EMBL" id="GAA0310672.1"/>
    </source>
</evidence>
<name>A0AAV3SB62_9EURY</name>
<evidence type="ECO:0000313" key="4">
    <source>
        <dbReference type="Proteomes" id="UP001500837"/>
    </source>
</evidence>
<dbReference type="Proteomes" id="UP001500837">
    <property type="component" value="Unassembled WGS sequence"/>
</dbReference>
<protein>
    <submittedName>
        <fullName evidence="3">Universal stress protein</fullName>
    </submittedName>
</protein>
<gene>
    <name evidence="3" type="ORF">GCM10009066_24970</name>
</gene>
<dbReference type="PANTHER" id="PTHR46268">
    <property type="entry name" value="STRESS RESPONSE PROTEIN NHAX"/>
    <property type="match status" value="1"/>
</dbReference>
<dbReference type="PANTHER" id="PTHR46268:SF6">
    <property type="entry name" value="UNIVERSAL STRESS PROTEIN UP12"/>
    <property type="match status" value="1"/>
</dbReference>